<keyword evidence="3" id="KW-1185">Reference proteome</keyword>
<dbReference type="EMBL" id="MVGC01000156">
    <property type="protein sequence ID" value="RJE22689.1"/>
    <property type="molecule type" value="Genomic_DNA"/>
</dbReference>
<comment type="caution">
    <text evidence="2">The sequence shown here is derived from an EMBL/GenBank/DDBJ whole genome shotgun (WGS) entry which is preliminary data.</text>
</comment>
<feature type="domain" description="DUF3669" evidence="1">
    <location>
        <begin position="329"/>
        <end position="398"/>
    </location>
</feature>
<organism evidence="2 3">
    <name type="scientific">Aspergillus sclerotialis</name>
    <dbReference type="NCBI Taxonomy" id="2070753"/>
    <lineage>
        <taxon>Eukaryota</taxon>
        <taxon>Fungi</taxon>
        <taxon>Dikarya</taxon>
        <taxon>Ascomycota</taxon>
        <taxon>Pezizomycotina</taxon>
        <taxon>Eurotiomycetes</taxon>
        <taxon>Eurotiomycetidae</taxon>
        <taxon>Eurotiales</taxon>
        <taxon>Aspergillaceae</taxon>
        <taxon>Aspergillus</taxon>
        <taxon>Aspergillus subgen. Polypaecilum</taxon>
    </lineage>
</organism>
<gene>
    <name evidence="2" type="ORF">PHISCL_04992</name>
</gene>
<name>A0A3A2ZHI6_9EURO</name>
<proteinExistence type="predicted"/>
<dbReference type="AlphaFoldDB" id="A0A3A2ZHI6"/>
<accession>A0A3A2ZHI6</accession>
<protein>
    <submittedName>
        <fullName evidence="2">Zinc finger protein</fullName>
    </submittedName>
</protein>
<reference evidence="3" key="1">
    <citation type="submission" date="2017-02" db="EMBL/GenBank/DDBJ databases">
        <authorList>
            <person name="Tafer H."/>
            <person name="Lopandic K."/>
        </authorList>
    </citation>
    <scope>NUCLEOTIDE SEQUENCE [LARGE SCALE GENOMIC DNA]</scope>
    <source>
        <strain evidence="3">CBS 366.77</strain>
    </source>
</reference>
<dbReference type="Proteomes" id="UP000266188">
    <property type="component" value="Unassembled WGS sequence"/>
</dbReference>
<dbReference type="InterPro" id="IPR022137">
    <property type="entry name" value="Znf_prot_DUF3669"/>
</dbReference>
<dbReference type="PANTHER" id="PTHR40780">
    <property type="entry name" value="DUF3669 DOMAIN-CONTAINING PROTEIN"/>
    <property type="match status" value="1"/>
</dbReference>
<dbReference type="PANTHER" id="PTHR40780:SF2">
    <property type="entry name" value="DUF3669 DOMAIN-CONTAINING PROTEIN"/>
    <property type="match status" value="1"/>
</dbReference>
<dbReference type="OrthoDB" id="2993351at2759"/>
<sequence>MSLSKPYLSNDPQMSSSMLAELTNTLSAELDAERNEAIEEQLKIPRDCPAKIIASVLSPHSTARMPSVLASYRPFKLATAIGYRAIGFGQCGLVFERPGRDYVIKVAKPAYEGGLWPDFRAHFRTRQAFEKEGRDVECRVPKIYSYVPKRNSRWWNENRPFFYDVHQSLFLPSNALITERIPPLPKVARQALINKYCPPQLQHNANANPTNRDCLARIYLGRRRPINAPLSPNFTLRNYNLTLDQIVELGLPAASFAAAMGEALAIIHWAANIDAYDIEFVLGSEAKTPYTQDISLALNLTTEQIAAMEPDTDIESLLSTKCKPRTARMWVLDFNLCNIWEEKAGWENPEMLLPHLVEAFFENDPYYPLPLMEQDLERELWDTFSSTYIDKGTHILSAPGKDSRLVNLPRIFIDSCVKRERQNLSNSLGHGYRELKC</sequence>
<dbReference type="Pfam" id="PF12417">
    <property type="entry name" value="DUF3669"/>
    <property type="match status" value="1"/>
</dbReference>
<evidence type="ECO:0000313" key="3">
    <source>
        <dbReference type="Proteomes" id="UP000266188"/>
    </source>
</evidence>
<evidence type="ECO:0000313" key="2">
    <source>
        <dbReference type="EMBL" id="RJE22689.1"/>
    </source>
</evidence>
<evidence type="ECO:0000259" key="1">
    <source>
        <dbReference type="Pfam" id="PF12417"/>
    </source>
</evidence>